<dbReference type="InterPro" id="IPR004607">
    <property type="entry name" value="GART"/>
</dbReference>
<dbReference type="Pfam" id="PF00551">
    <property type="entry name" value="Formyl_trans_N"/>
    <property type="match status" value="1"/>
</dbReference>
<dbReference type="Proteomes" id="UP001317963">
    <property type="component" value="Chromosome"/>
</dbReference>
<dbReference type="PANTHER" id="PTHR43369:SF2">
    <property type="entry name" value="PHOSPHORIBOSYLGLYCINAMIDE FORMYLTRANSFERASE"/>
    <property type="match status" value="1"/>
</dbReference>
<evidence type="ECO:0000256" key="2">
    <source>
        <dbReference type="ARBA" id="ARBA00022679"/>
    </source>
</evidence>
<feature type="binding site" evidence="4">
    <location>
        <begin position="20"/>
        <end position="22"/>
    </location>
    <ligand>
        <name>N(1)-(5-phospho-beta-D-ribosyl)glycinamide</name>
        <dbReference type="ChEBI" id="CHEBI:143788"/>
    </ligand>
</feature>
<feature type="binding site" evidence="4">
    <location>
        <begin position="98"/>
        <end position="101"/>
    </location>
    <ligand>
        <name>(6R)-10-formyltetrahydrofolate</name>
        <dbReference type="ChEBI" id="CHEBI:195366"/>
    </ligand>
</feature>
<dbReference type="Gene3D" id="3.40.50.170">
    <property type="entry name" value="Formyl transferase, N-terminal domain"/>
    <property type="match status" value="1"/>
</dbReference>
<dbReference type="HAMAP" id="MF_01930">
    <property type="entry name" value="PurN"/>
    <property type="match status" value="1"/>
</dbReference>
<dbReference type="CDD" id="cd08645">
    <property type="entry name" value="FMT_core_GART"/>
    <property type="match status" value="1"/>
</dbReference>
<feature type="binding site" evidence="4">
    <location>
        <position position="73"/>
    </location>
    <ligand>
        <name>(6R)-10-formyltetrahydrofolate</name>
        <dbReference type="ChEBI" id="CHEBI:195366"/>
    </ligand>
</feature>
<dbReference type="InterPro" id="IPR036477">
    <property type="entry name" value="Formyl_transf_N_sf"/>
</dbReference>
<comment type="function">
    <text evidence="4">Catalyzes the transfer of a formyl group from 10-formyltetrahydrofolate to 5-phospho-ribosyl-glycinamide (GAR), producing 5-phospho-ribosyl-N-formylglycinamide (FGAR) and tetrahydrofolate.</text>
</comment>
<evidence type="ECO:0000259" key="5">
    <source>
        <dbReference type="Pfam" id="PF00551"/>
    </source>
</evidence>
<accession>A0ABY6QAE6</accession>
<comment type="similarity">
    <text evidence="4">Belongs to the GART family.</text>
</comment>
<protein>
    <recommendedName>
        <fullName evidence="4">Phosphoribosylglycinamide formyltransferase</fullName>
        <ecNumber evidence="4">2.1.2.2</ecNumber>
    </recommendedName>
    <alternativeName>
        <fullName evidence="4">5'-phosphoribosylglycinamide transformylase</fullName>
    </alternativeName>
    <alternativeName>
        <fullName evidence="4">GAR transformylase</fullName>
        <shortName evidence="4">GART</shortName>
    </alternativeName>
</protein>
<dbReference type="GO" id="GO:0004644">
    <property type="term" value="F:phosphoribosylglycinamide formyltransferase activity"/>
    <property type="evidence" value="ECO:0007669"/>
    <property type="project" value="UniProtKB-EC"/>
</dbReference>
<dbReference type="SUPFAM" id="SSF53328">
    <property type="entry name" value="Formyltransferase"/>
    <property type="match status" value="1"/>
</dbReference>
<dbReference type="EC" id="2.1.2.2" evidence="4"/>
<feature type="active site" description="Proton donor" evidence="4">
    <location>
        <position position="117"/>
    </location>
</feature>
<gene>
    <name evidence="4" type="primary">purN</name>
    <name evidence="6" type="ORF">E0F26_11825</name>
</gene>
<sequence>MTTPAKKSLKNIVILISGRGSNMEVFLEAATSGALAGNIVSVISNRPDAQGIITARNRGIATTVIDHQQFATREAFDAALADEVAAHNPDVVVLAGFMRILTPVFINRFLGKLVNIHPSLLPKYAGLHTHQRAIDAGDKEAGATVHYVTNELDGGPAILQARVNIANTDDAQTLACKVLEVEHLIFPEAVNWHLQGRVVHANQGAQLDGELLPPTGAQWKHPRGE</sequence>
<reference evidence="6 7" key="1">
    <citation type="submission" date="2019-02" db="EMBL/GenBank/DDBJ databases">
        <title>Halieaceae_genomes.</title>
        <authorList>
            <person name="Li S.-H."/>
        </authorList>
    </citation>
    <scope>NUCLEOTIDE SEQUENCE [LARGE SCALE GENOMIC DNA]</scope>
    <source>
        <strain evidence="6 7">JH123</strain>
    </source>
</reference>
<comment type="catalytic activity">
    <reaction evidence="4">
        <text>N(1)-(5-phospho-beta-D-ribosyl)glycinamide + (6R)-10-formyltetrahydrofolate = N(2)-formyl-N(1)-(5-phospho-beta-D-ribosyl)glycinamide + (6S)-5,6,7,8-tetrahydrofolate + H(+)</text>
        <dbReference type="Rhea" id="RHEA:15053"/>
        <dbReference type="ChEBI" id="CHEBI:15378"/>
        <dbReference type="ChEBI" id="CHEBI:57453"/>
        <dbReference type="ChEBI" id="CHEBI:143788"/>
        <dbReference type="ChEBI" id="CHEBI:147286"/>
        <dbReference type="ChEBI" id="CHEBI:195366"/>
        <dbReference type="EC" id="2.1.2.2"/>
    </reaction>
</comment>
<feature type="site" description="Raises pKa of active site His" evidence="4">
    <location>
        <position position="153"/>
    </location>
</feature>
<evidence type="ECO:0000256" key="1">
    <source>
        <dbReference type="ARBA" id="ARBA00005054"/>
    </source>
</evidence>
<dbReference type="NCBIfam" id="TIGR00639">
    <property type="entry name" value="PurN"/>
    <property type="match status" value="1"/>
</dbReference>
<dbReference type="InterPro" id="IPR002376">
    <property type="entry name" value="Formyl_transf_N"/>
</dbReference>
<evidence type="ECO:0000256" key="4">
    <source>
        <dbReference type="HAMAP-Rule" id="MF_01930"/>
    </source>
</evidence>
<keyword evidence="2 4" id="KW-0808">Transferase</keyword>
<comment type="pathway">
    <text evidence="1 4">Purine metabolism; IMP biosynthesis via de novo pathway; N(2)-formyl-N(1)-(5-phospho-D-ribosyl)glycinamide from N(1)-(5-phospho-D-ribosyl)glycinamide (10-formyl THF route): step 1/1.</text>
</comment>
<feature type="domain" description="Formyl transferase N-terminal" evidence="5">
    <location>
        <begin position="10"/>
        <end position="190"/>
    </location>
</feature>
<keyword evidence="3 4" id="KW-0658">Purine biosynthesis</keyword>
<feature type="binding site" evidence="4">
    <location>
        <position position="115"/>
    </location>
    <ligand>
        <name>(6R)-10-formyltetrahydrofolate</name>
        <dbReference type="ChEBI" id="CHEBI:195366"/>
    </ligand>
</feature>
<keyword evidence="7" id="KW-1185">Reference proteome</keyword>
<name>A0ABY6QAE6_9GAMM</name>
<organism evidence="6 7">
    <name type="scientific">Candidatus Paraluminiphilus aquimaris</name>
    <dbReference type="NCBI Taxonomy" id="2518994"/>
    <lineage>
        <taxon>Bacteria</taxon>
        <taxon>Pseudomonadati</taxon>
        <taxon>Pseudomonadota</taxon>
        <taxon>Gammaproteobacteria</taxon>
        <taxon>Cellvibrionales</taxon>
        <taxon>Halieaceae</taxon>
        <taxon>Candidatus Paraluminiphilus</taxon>
    </lineage>
</organism>
<evidence type="ECO:0000256" key="3">
    <source>
        <dbReference type="ARBA" id="ARBA00022755"/>
    </source>
</evidence>
<dbReference type="PANTHER" id="PTHR43369">
    <property type="entry name" value="PHOSPHORIBOSYLGLYCINAMIDE FORMYLTRANSFERASE"/>
    <property type="match status" value="1"/>
</dbReference>
<evidence type="ECO:0000313" key="7">
    <source>
        <dbReference type="Proteomes" id="UP001317963"/>
    </source>
</evidence>
<evidence type="ECO:0000313" key="6">
    <source>
        <dbReference type="EMBL" id="UZP75641.1"/>
    </source>
</evidence>
<proteinExistence type="inferred from homology"/>
<dbReference type="EMBL" id="CP036501">
    <property type="protein sequence ID" value="UZP75641.1"/>
    <property type="molecule type" value="Genomic_DNA"/>
</dbReference>